<name>A0A2P0VN29_9VIRU</name>
<dbReference type="Proteomes" id="UP000244773">
    <property type="component" value="Segment"/>
</dbReference>
<accession>A0A2P0VN29</accession>
<feature type="transmembrane region" description="Helical" evidence="1">
    <location>
        <begin position="143"/>
        <end position="164"/>
    </location>
</feature>
<organism evidence="2">
    <name type="scientific">Tetraselmis virus 1</name>
    <dbReference type="NCBI Taxonomy" id="2060617"/>
    <lineage>
        <taxon>Viruses</taxon>
        <taxon>Varidnaviria</taxon>
        <taxon>Bamfordvirae</taxon>
        <taxon>Nucleocytoviricota</taxon>
        <taxon>Megaviricetes</taxon>
        <taxon>Imitervirales</taxon>
        <taxon>Allomimiviridae</taxon>
        <taxon>Oceanusvirus</taxon>
        <taxon>Oceanusvirus kaneohense</taxon>
    </lineage>
</organism>
<gene>
    <name evidence="2" type="ORF">TetV_057</name>
</gene>
<keyword evidence="1" id="KW-0472">Membrane</keyword>
<keyword evidence="1" id="KW-1133">Transmembrane helix</keyword>
<keyword evidence="3" id="KW-1185">Reference proteome</keyword>
<evidence type="ECO:0000313" key="3">
    <source>
        <dbReference type="Proteomes" id="UP000244773"/>
    </source>
</evidence>
<proteinExistence type="predicted"/>
<evidence type="ECO:0000313" key="2">
    <source>
        <dbReference type="EMBL" id="AUF82149.1"/>
    </source>
</evidence>
<dbReference type="EMBL" id="KY322437">
    <property type="protein sequence ID" value="AUF82149.1"/>
    <property type="molecule type" value="Genomic_DNA"/>
</dbReference>
<evidence type="ECO:0000256" key="1">
    <source>
        <dbReference type="SAM" id="Phobius"/>
    </source>
</evidence>
<reference evidence="2" key="1">
    <citation type="journal article" date="2018" name="Virology">
        <title>A giant virus infecting green algae encodes key fermentation genes.</title>
        <authorList>
            <person name="Schvarcz C.R."/>
            <person name="Steward G.F."/>
        </authorList>
    </citation>
    <scope>NUCLEOTIDE SEQUENCE [LARGE SCALE GENOMIC DNA]</scope>
</reference>
<sequence>MSFTKTQCESEIASQCKGMMENAPDLFNYYGYKSLEDCKKDIDRRTPLKCRKAMGLSKPHLQDYCKVFFEAFDKDYHGYNSIDDCLKDTNNGNNPLNLASFECAQKHANDPLMYSECWQKHPDNSMLIKLPDTQSKTVDYKKISIIVACLVTVILLLVLAAHFFRKIKKSA</sequence>
<protein>
    <submittedName>
        <fullName evidence="2">Uncharacterized protein</fullName>
    </submittedName>
</protein>
<keyword evidence="1" id="KW-0812">Transmembrane</keyword>